<sequence length="127" mass="13355">MQKQQWLSKPDGNIIETLTDPRVLSTAAGAAAGAVLEKQLWTGMRDTFGVASLEGGRLKFYAPDADGKAGAEAPQLGMNRQLARLGIVVACVAGIEYVPNGNAQYAFLGVAAVAMAHVLQDVFPAIR</sequence>
<reference evidence="1 2" key="1">
    <citation type="submission" date="2017-05" db="EMBL/GenBank/DDBJ databases">
        <title>De novo genome assembly of Deniococcus indicus strain DR1.</title>
        <authorList>
            <person name="Chauhan D."/>
            <person name="Yennamalli R.M."/>
            <person name="Priyadarshini R."/>
        </authorList>
    </citation>
    <scope>NUCLEOTIDE SEQUENCE [LARGE SCALE GENOMIC DNA]</scope>
    <source>
        <strain evidence="1 2">DR1</strain>
    </source>
</reference>
<dbReference type="RefSeq" id="WP_088249125.1">
    <property type="nucleotide sequence ID" value="NZ_NHMK01000020.1"/>
</dbReference>
<evidence type="ECO:0000313" key="1">
    <source>
        <dbReference type="EMBL" id="OWL95036.1"/>
    </source>
</evidence>
<dbReference type="OrthoDB" id="69192at2"/>
<dbReference type="Proteomes" id="UP000197208">
    <property type="component" value="Unassembled WGS sequence"/>
</dbReference>
<evidence type="ECO:0000313" key="2">
    <source>
        <dbReference type="Proteomes" id="UP000197208"/>
    </source>
</evidence>
<proteinExistence type="predicted"/>
<organism evidence="1 2">
    <name type="scientific">Deinococcus indicus</name>
    <dbReference type="NCBI Taxonomy" id="223556"/>
    <lineage>
        <taxon>Bacteria</taxon>
        <taxon>Thermotogati</taxon>
        <taxon>Deinococcota</taxon>
        <taxon>Deinococci</taxon>
        <taxon>Deinococcales</taxon>
        <taxon>Deinococcaceae</taxon>
        <taxon>Deinococcus</taxon>
    </lineage>
</organism>
<dbReference type="AlphaFoldDB" id="A0A246BIF8"/>
<comment type="caution">
    <text evidence="1">The sequence shown here is derived from an EMBL/GenBank/DDBJ whole genome shotgun (WGS) entry which is preliminary data.</text>
</comment>
<name>A0A246BIF8_9DEIO</name>
<dbReference type="EMBL" id="NHMK01000020">
    <property type="protein sequence ID" value="OWL95036.1"/>
    <property type="molecule type" value="Genomic_DNA"/>
</dbReference>
<gene>
    <name evidence="1" type="ORF">CBQ26_13355</name>
</gene>
<keyword evidence="2" id="KW-1185">Reference proteome</keyword>
<accession>A0A246BIF8</accession>
<protein>
    <submittedName>
        <fullName evidence="1">Uncharacterized protein</fullName>
    </submittedName>
</protein>